<proteinExistence type="predicted"/>
<dbReference type="EMBL" id="WIUZ02000004">
    <property type="protein sequence ID" value="KAF9788252.1"/>
    <property type="molecule type" value="Genomic_DNA"/>
</dbReference>
<keyword evidence="3" id="KW-1185">Reference proteome</keyword>
<reference evidence="2" key="2">
    <citation type="submission" date="2020-11" db="EMBL/GenBank/DDBJ databases">
        <authorList>
            <consortium name="DOE Joint Genome Institute"/>
            <person name="Kuo A."/>
            <person name="Miyauchi S."/>
            <person name="Kiss E."/>
            <person name="Drula E."/>
            <person name="Kohler A."/>
            <person name="Sanchez-Garcia M."/>
            <person name="Andreopoulos B."/>
            <person name="Barry K.W."/>
            <person name="Bonito G."/>
            <person name="Buee M."/>
            <person name="Carver A."/>
            <person name="Chen C."/>
            <person name="Cichocki N."/>
            <person name="Clum A."/>
            <person name="Culley D."/>
            <person name="Crous P.W."/>
            <person name="Fauchery L."/>
            <person name="Girlanda M."/>
            <person name="Hayes R."/>
            <person name="Keri Z."/>
            <person name="Labutti K."/>
            <person name="Lipzen A."/>
            <person name="Lombard V."/>
            <person name="Magnuson J."/>
            <person name="Maillard F."/>
            <person name="Morin E."/>
            <person name="Murat C."/>
            <person name="Nolan M."/>
            <person name="Ohm R."/>
            <person name="Pangilinan J."/>
            <person name="Pereira M."/>
            <person name="Perotto S."/>
            <person name="Peter M."/>
            <person name="Riley R."/>
            <person name="Sitrit Y."/>
            <person name="Stielow B."/>
            <person name="Szollosi G."/>
            <person name="Zifcakova L."/>
            <person name="Stursova M."/>
            <person name="Spatafora J.W."/>
            <person name="Tedersoo L."/>
            <person name="Vaario L.-M."/>
            <person name="Yamada A."/>
            <person name="Yan M."/>
            <person name="Wang P."/>
            <person name="Xu J."/>
            <person name="Bruns T."/>
            <person name="Baldrian P."/>
            <person name="Vilgalys R."/>
            <person name="Henrissat B."/>
            <person name="Grigoriev I.V."/>
            <person name="Hibbett D."/>
            <person name="Nagy L.G."/>
            <person name="Martin F.M."/>
        </authorList>
    </citation>
    <scope>NUCLEOTIDE SEQUENCE</scope>
    <source>
        <strain evidence="2">UH-Tt-Lm1</strain>
    </source>
</reference>
<dbReference type="GO" id="GO:0005737">
    <property type="term" value="C:cytoplasm"/>
    <property type="evidence" value="ECO:0007669"/>
    <property type="project" value="TreeGrafter"/>
</dbReference>
<dbReference type="SUPFAM" id="SSF51197">
    <property type="entry name" value="Clavaminate synthase-like"/>
    <property type="match status" value="1"/>
</dbReference>
<dbReference type="GO" id="GO:0045905">
    <property type="term" value="P:positive regulation of translational termination"/>
    <property type="evidence" value="ECO:0007669"/>
    <property type="project" value="TreeGrafter"/>
</dbReference>
<dbReference type="PANTHER" id="PTHR12480:SF6">
    <property type="entry name" value="2-OXOGLUTARATE AND IRON-DEPENDENT OXYGENASE JMJD4"/>
    <property type="match status" value="1"/>
</dbReference>
<dbReference type="GO" id="GO:0043565">
    <property type="term" value="F:sequence-specific DNA binding"/>
    <property type="evidence" value="ECO:0007669"/>
    <property type="project" value="TreeGrafter"/>
</dbReference>
<dbReference type="Gene3D" id="2.60.120.650">
    <property type="entry name" value="Cupin"/>
    <property type="match status" value="1"/>
</dbReference>
<dbReference type="OrthoDB" id="424465at2759"/>
<dbReference type="PROSITE" id="PS51184">
    <property type="entry name" value="JMJC"/>
    <property type="match status" value="1"/>
</dbReference>
<evidence type="ECO:0000259" key="1">
    <source>
        <dbReference type="PROSITE" id="PS51184"/>
    </source>
</evidence>
<dbReference type="AlphaFoldDB" id="A0A9P6HIY3"/>
<dbReference type="Proteomes" id="UP000736335">
    <property type="component" value="Unassembled WGS sequence"/>
</dbReference>
<sequence>MTPKGTTPSTTIERLDRSPTYVEFLNNYLINNRPVLIGKDLVESWPAFHLWTDDGDKNNIDWNHLVNAYGSQTVPVTNCRAPSTDSCPEEISLSKVVKGWLGAQHDITDKNYPLLYVKDWHLARWVSRDPSTQPFYTTPYLFADDWLNHHYCTFTYDDFRFVYVGVQGTSTPFHKDVYDSYSWSTNVVGKKLWTFWTPEDEARKQAGMKLVQGAGETVFVGWFHTVENLTACISINHNWCNSVNLPSMYDAICSRIVDVERELADVRQLLSSNAKNNEWEVEWMDIVQDVLEKDAGWNWATFWHMVLHGLEGSIKAHSGDVAASSSAFPFAPRNLQPPLVSVVENVKYCTEAFNRRQQEQSRYELHLKIRHKVPGEEDLETVRVVFDRIQHVLNGCIIGK</sequence>
<evidence type="ECO:0000313" key="2">
    <source>
        <dbReference type="EMBL" id="KAF9788252.1"/>
    </source>
</evidence>
<name>A0A9P6HIY3_9AGAM</name>
<dbReference type="GO" id="GO:0016706">
    <property type="term" value="F:2-oxoglutarate-dependent dioxygenase activity"/>
    <property type="evidence" value="ECO:0007669"/>
    <property type="project" value="TreeGrafter"/>
</dbReference>
<dbReference type="PANTHER" id="PTHR12480">
    <property type="entry name" value="ARGININE DEMETHYLASE AND LYSYL-HYDROXYLASE JMJD"/>
    <property type="match status" value="1"/>
</dbReference>
<protein>
    <submittedName>
        <fullName evidence="2">Clavaminate synthase-like protein</fullName>
    </submittedName>
</protein>
<dbReference type="InterPro" id="IPR050910">
    <property type="entry name" value="JMJD6_ArgDemeth/LysHydrox"/>
</dbReference>
<accession>A0A9P6HIY3</accession>
<comment type="caution">
    <text evidence="2">The sequence shown here is derived from an EMBL/GenBank/DDBJ whole genome shotgun (WGS) entry which is preliminary data.</text>
</comment>
<dbReference type="GO" id="GO:0005634">
    <property type="term" value="C:nucleus"/>
    <property type="evidence" value="ECO:0007669"/>
    <property type="project" value="TreeGrafter"/>
</dbReference>
<organism evidence="2 3">
    <name type="scientific">Thelephora terrestris</name>
    <dbReference type="NCBI Taxonomy" id="56493"/>
    <lineage>
        <taxon>Eukaryota</taxon>
        <taxon>Fungi</taxon>
        <taxon>Dikarya</taxon>
        <taxon>Basidiomycota</taxon>
        <taxon>Agaricomycotina</taxon>
        <taxon>Agaricomycetes</taxon>
        <taxon>Thelephorales</taxon>
        <taxon>Thelephoraceae</taxon>
        <taxon>Thelephora</taxon>
    </lineage>
</organism>
<dbReference type="InterPro" id="IPR003347">
    <property type="entry name" value="JmjC_dom"/>
</dbReference>
<dbReference type="SMART" id="SM00558">
    <property type="entry name" value="JmjC"/>
    <property type="match status" value="1"/>
</dbReference>
<evidence type="ECO:0000313" key="3">
    <source>
        <dbReference type="Proteomes" id="UP000736335"/>
    </source>
</evidence>
<gene>
    <name evidence="2" type="ORF">BJ322DRAFT_1106264</name>
</gene>
<feature type="domain" description="JmjC" evidence="1">
    <location>
        <begin position="127"/>
        <end position="256"/>
    </location>
</feature>
<reference evidence="2" key="1">
    <citation type="journal article" date="2020" name="Nat. Commun.">
        <title>Large-scale genome sequencing of mycorrhizal fungi provides insights into the early evolution of symbiotic traits.</title>
        <authorList>
            <person name="Miyauchi S."/>
            <person name="Kiss E."/>
            <person name="Kuo A."/>
            <person name="Drula E."/>
            <person name="Kohler A."/>
            <person name="Sanchez-Garcia M."/>
            <person name="Morin E."/>
            <person name="Andreopoulos B."/>
            <person name="Barry K.W."/>
            <person name="Bonito G."/>
            <person name="Buee M."/>
            <person name="Carver A."/>
            <person name="Chen C."/>
            <person name="Cichocki N."/>
            <person name="Clum A."/>
            <person name="Culley D."/>
            <person name="Crous P.W."/>
            <person name="Fauchery L."/>
            <person name="Girlanda M."/>
            <person name="Hayes R.D."/>
            <person name="Keri Z."/>
            <person name="LaButti K."/>
            <person name="Lipzen A."/>
            <person name="Lombard V."/>
            <person name="Magnuson J."/>
            <person name="Maillard F."/>
            <person name="Murat C."/>
            <person name="Nolan M."/>
            <person name="Ohm R.A."/>
            <person name="Pangilinan J."/>
            <person name="Pereira M.F."/>
            <person name="Perotto S."/>
            <person name="Peter M."/>
            <person name="Pfister S."/>
            <person name="Riley R."/>
            <person name="Sitrit Y."/>
            <person name="Stielow J.B."/>
            <person name="Szollosi G."/>
            <person name="Zifcakova L."/>
            <person name="Stursova M."/>
            <person name="Spatafora J.W."/>
            <person name="Tedersoo L."/>
            <person name="Vaario L.M."/>
            <person name="Yamada A."/>
            <person name="Yan M."/>
            <person name="Wang P."/>
            <person name="Xu J."/>
            <person name="Bruns T."/>
            <person name="Baldrian P."/>
            <person name="Vilgalys R."/>
            <person name="Dunand C."/>
            <person name="Henrissat B."/>
            <person name="Grigoriev I.V."/>
            <person name="Hibbett D."/>
            <person name="Nagy L.G."/>
            <person name="Martin F.M."/>
        </authorList>
    </citation>
    <scope>NUCLEOTIDE SEQUENCE</scope>
    <source>
        <strain evidence="2">UH-Tt-Lm1</strain>
    </source>
</reference>